<evidence type="ECO:0000313" key="3">
    <source>
        <dbReference type="Proteomes" id="UP001153076"/>
    </source>
</evidence>
<name>A0A9Q1K230_9CARY</name>
<evidence type="ECO:0000256" key="1">
    <source>
        <dbReference type="SAM" id="MobiDB-lite"/>
    </source>
</evidence>
<evidence type="ECO:0000313" key="2">
    <source>
        <dbReference type="EMBL" id="KAJ8435099.1"/>
    </source>
</evidence>
<dbReference type="AlphaFoldDB" id="A0A9Q1K230"/>
<feature type="region of interest" description="Disordered" evidence="1">
    <location>
        <begin position="1"/>
        <end position="21"/>
    </location>
</feature>
<dbReference type="PANTHER" id="PTHR31300:SF3">
    <property type="entry name" value="GB|AAD30234.1"/>
    <property type="match status" value="1"/>
</dbReference>
<keyword evidence="3" id="KW-1185">Reference proteome</keyword>
<dbReference type="OrthoDB" id="1844642at2759"/>
<sequence length="359" mass="39755">MSRLAPLSEEPSNEEETKKLSKRSHAWNNWVKNLFFHKKSDLKILLSVLACPLFPISLRPHQSILQVSSSAQYIIEHFRAATGCKKLEGMVVKNLFATGKVSMAMLEEPGSSGSAAVVAAGATHKGCFVMWEMLPNKWSIELVVGDHKVLAGSDGNLAWRYTPWLGSHAAKGAVRPLRRALQGIDPMAISEAFSVAQYMGEKEIMGINCFMLKLSADHADLADRSDNTAETIKHVTFGYFSQKCGLLIYLEDSYLTRIQSPGACPHYWETTMGSKIEDYCMVEGVMIAHSGQTHAIITRLGDDPKSGPTVIRMEEAWVIDDVAFNVPGLSMDCFIPPQEVKSNCLEAKLKHGYYANLER</sequence>
<organism evidence="2 3">
    <name type="scientific">Carnegiea gigantea</name>
    <dbReference type="NCBI Taxonomy" id="171969"/>
    <lineage>
        <taxon>Eukaryota</taxon>
        <taxon>Viridiplantae</taxon>
        <taxon>Streptophyta</taxon>
        <taxon>Embryophyta</taxon>
        <taxon>Tracheophyta</taxon>
        <taxon>Spermatophyta</taxon>
        <taxon>Magnoliopsida</taxon>
        <taxon>eudicotyledons</taxon>
        <taxon>Gunneridae</taxon>
        <taxon>Pentapetalae</taxon>
        <taxon>Caryophyllales</taxon>
        <taxon>Cactineae</taxon>
        <taxon>Cactaceae</taxon>
        <taxon>Cactoideae</taxon>
        <taxon>Echinocereeae</taxon>
        <taxon>Carnegiea</taxon>
    </lineage>
</organism>
<dbReference type="EMBL" id="JAKOGI010000433">
    <property type="protein sequence ID" value="KAJ8435099.1"/>
    <property type="molecule type" value="Genomic_DNA"/>
</dbReference>
<proteinExistence type="predicted"/>
<dbReference type="Pfam" id="PF04788">
    <property type="entry name" value="DUF620"/>
    <property type="match status" value="1"/>
</dbReference>
<dbReference type="InterPro" id="IPR006873">
    <property type="entry name" value="DUF620"/>
</dbReference>
<reference evidence="2" key="1">
    <citation type="submission" date="2022-04" db="EMBL/GenBank/DDBJ databases">
        <title>Carnegiea gigantea Genome sequencing and assembly v2.</title>
        <authorList>
            <person name="Copetti D."/>
            <person name="Sanderson M.J."/>
            <person name="Burquez A."/>
            <person name="Wojciechowski M.F."/>
        </authorList>
    </citation>
    <scope>NUCLEOTIDE SEQUENCE</scope>
    <source>
        <strain evidence="2">SGP5-SGP5p</strain>
        <tissue evidence="2">Aerial part</tissue>
    </source>
</reference>
<dbReference type="Proteomes" id="UP001153076">
    <property type="component" value="Unassembled WGS sequence"/>
</dbReference>
<protein>
    <submittedName>
        <fullName evidence="2">Uncharacterized protein</fullName>
    </submittedName>
</protein>
<gene>
    <name evidence="2" type="ORF">Cgig2_033207</name>
</gene>
<accession>A0A9Q1K230</accession>
<comment type="caution">
    <text evidence="2">The sequence shown here is derived from an EMBL/GenBank/DDBJ whole genome shotgun (WGS) entry which is preliminary data.</text>
</comment>
<dbReference type="PANTHER" id="PTHR31300">
    <property type="entry name" value="LIPASE"/>
    <property type="match status" value="1"/>
</dbReference>